<evidence type="ECO:0000256" key="1">
    <source>
        <dbReference type="SAM" id="MobiDB-lite"/>
    </source>
</evidence>
<dbReference type="RefSeq" id="WP_083423399.1">
    <property type="nucleotide sequence ID" value="NZ_FOAP01000016.1"/>
</dbReference>
<dbReference type="OrthoDB" id="5242130at2"/>
<evidence type="ECO:0000313" key="4">
    <source>
        <dbReference type="Proteomes" id="UP000182719"/>
    </source>
</evidence>
<evidence type="ECO:0000259" key="2">
    <source>
        <dbReference type="PROSITE" id="PS50835"/>
    </source>
</evidence>
<feature type="domain" description="Ig-like" evidence="2">
    <location>
        <begin position="883"/>
        <end position="980"/>
    </location>
</feature>
<dbReference type="Proteomes" id="UP000182719">
    <property type="component" value="Unassembled WGS sequence"/>
</dbReference>
<dbReference type="NCBIfam" id="TIGR04534">
    <property type="entry name" value="ELWxxDGT_rpt"/>
    <property type="match status" value="2"/>
</dbReference>
<dbReference type="EMBL" id="FOAP01000016">
    <property type="protein sequence ID" value="SEM41814.1"/>
    <property type="molecule type" value="Genomic_DNA"/>
</dbReference>
<dbReference type="InterPro" id="IPR007110">
    <property type="entry name" value="Ig-like_dom"/>
</dbReference>
<proteinExistence type="predicted"/>
<sequence>MSGAWVAGMLALLGACAQPGDRDTAPEGAPERPTQQALSLTGVQVKDINTRPVRFPSLQSGAVALPDGTSLLAASDGLSGEELWRSNGSETGSSLVKDIAPGLASSIPRFLTKVGGTVFFAARSEGASDFAVEELWKTDGTPAGTVRVKRLPKAGESDQIAAVVQANGTVYFIYDHGYVAQLWQSDGTEAGTVPVQNLALPYEDLQLLAVGNTVFFTTRDAQRRGELWKLAEAGPQRLLTFTRSPFSHAPELLAGVGNTLFLAVDKTLWRSDGTLGGTTAVTTLSTRISEMVAFNGSLFFVGAPGLWKSDGTSASLVHTFEGKVGPFATLDGALVFAGTTASFGTELWTSDGTAAGTHLLKDLVPGPEGSALQELTVWNGGLYFTASTSLDNRSLWRSDGTAAGTLALKAWAETEDFFSAKPHHLTPVGSALLFSVPEFPEDRFPHLTWRTVGTAKGTREMAGAWAGTRPSQTRPQPLGTVGASVYFAASDGTPGETLWRSDGSPTGTVPLRTFAQLGSGQRSWSEPRDAVRVGEALFFKADDGAHGFELWKSDGTGFGTVLVKDIEPGPASSSLGDFAEWNGVLFFTADDSLTGPALWRSDGTGVGTFPVKAGDFNDLTVMNGTLYLSAPSGTSGAALWKSDGTPEGTVLVKAPIEGAYSYFSNLVNVDGTLFFSVGDGEGDVQLWKSDGTAGGTVPVQTGFECIESLYPQSLNGVLFFIGCDATHGYELWRSDGTTAGTMLLKDIQPGPGNSLPHALTRVGPALLFVAYDEAHGLELWRTDGTQAGTQLLVEMVPGVGNGILFTEDHPFSLMGMEDRQRAVFAGTEGTGGVELWQTDGTLAGTFRRAEIAAGATSSSPNAFTLLGDRLFFMAGDAAHGREPRFLAFPRELGTATGTAVAEGSTCTALPQVTPSCTYNALAPDASFSWTAPASGTFVFTTEGSGYDTSLELSDPTSGGSLGCNDDTQDSLQSSVTRTVSAGQTLLITIDGYDAECGPFRLGIRRLP</sequence>
<feature type="region of interest" description="Disordered" evidence="1">
    <location>
        <begin position="949"/>
        <end position="969"/>
    </location>
</feature>
<reference evidence="4" key="1">
    <citation type="submission" date="2016-10" db="EMBL/GenBank/DDBJ databases">
        <authorList>
            <person name="Varghese N."/>
            <person name="Submissions S."/>
        </authorList>
    </citation>
    <scope>NUCLEOTIDE SEQUENCE [LARGE SCALE GENOMIC DNA]</scope>
    <source>
        <strain evidence="4">DSM 17044</strain>
    </source>
</reference>
<accession>A0A1H7Y7G3</accession>
<protein>
    <submittedName>
        <fullName evidence="3">ELWxxDGT repeat-containing protein</fullName>
    </submittedName>
</protein>
<dbReference type="SUPFAM" id="SSF50956">
    <property type="entry name" value="Thermostable phytase (3-phytase)"/>
    <property type="match status" value="1"/>
</dbReference>
<evidence type="ECO:0000313" key="3">
    <source>
        <dbReference type="EMBL" id="SEM41814.1"/>
    </source>
</evidence>
<name>A0A1H7Y7G3_STIAU</name>
<dbReference type="PROSITE" id="PS50835">
    <property type="entry name" value="IG_LIKE"/>
    <property type="match status" value="1"/>
</dbReference>
<feature type="compositionally biased region" description="Polar residues" evidence="1">
    <location>
        <begin position="949"/>
        <end position="958"/>
    </location>
</feature>
<keyword evidence="4" id="KW-1185">Reference proteome</keyword>
<dbReference type="InterPro" id="IPR030916">
    <property type="entry name" value="ELWxxDGT_rpt"/>
</dbReference>
<dbReference type="AlphaFoldDB" id="A0A1H7Y7G3"/>
<gene>
    <name evidence="3" type="ORF">SAMN05444354_116119</name>
</gene>
<organism evidence="3 4">
    <name type="scientific">Stigmatella aurantiaca</name>
    <dbReference type="NCBI Taxonomy" id="41"/>
    <lineage>
        <taxon>Bacteria</taxon>
        <taxon>Pseudomonadati</taxon>
        <taxon>Myxococcota</taxon>
        <taxon>Myxococcia</taxon>
        <taxon>Myxococcales</taxon>
        <taxon>Cystobacterineae</taxon>
        <taxon>Archangiaceae</taxon>
        <taxon>Stigmatella</taxon>
    </lineage>
</organism>